<keyword evidence="5" id="KW-0539">Nucleus</keyword>
<dbReference type="AlphaFoldDB" id="A0A3B6PH69"/>
<dbReference type="GO" id="GO:0005634">
    <property type="term" value="C:nucleus"/>
    <property type="evidence" value="ECO:0000318"/>
    <property type="project" value="GO_Central"/>
</dbReference>
<dbReference type="Gramene" id="TraesKAR6B01G0063790.1">
    <property type="protein sequence ID" value="cds.TraesKAR6B01G0063790.1"/>
    <property type="gene ID" value="TraesKAR6B01G0063790"/>
</dbReference>
<dbReference type="EnsemblPlants" id="TraesCS6B02G108000.1">
    <property type="protein sequence ID" value="TraesCS6B02G108000.1"/>
    <property type="gene ID" value="TraesCS6B02G108000"/>
</dbReference>
<dbReference type="Gramene" id="TraesROB_scaffold_103572_01G000100.1">
    <property type="protein sequence ID" value="TraesROB_scaffold_103572_01G000100.1"/>
    <property type="gene ID" value="TraesROB_scaffold_103572_01G000100"/>
</dbReference>
<gene>
    <name evidence="8" type="primary">LOC123133626</name>
</gene>
<dbReference type="Pfam" id="PF03106">
    <property type="entry name" value="WRKY"/>
    <property type="match status" value="1"/>
</dbReference>
<keyword evidence="4" id="KW-0804">Transcription</keyword>
<dbReference type="Gramene" id="TraesNOR6B03G03491650.1">
    <property type="protein sequence ID" value="TraesNOR6B03G03491650.1"/>
    <property type="gene ID" value="TraesNOR6B03G03491650"/>
</dbReference>
<dbReference type="Gramene" id="TraesSTA6B03G03449830.1">
    <property type="protein sequence ID" value="TraesSTA6B03G03449830.1"/>
    <property type="gene ID" value="TraesSTA6B03G03449830"/>
</dbReference>
<dbReference type="STRING" id="4565.A0A3B6PH69"/>
<keyword evidence="9" id="KW-1185">Reference proteome</keyword>
<dbReference type="Gramene" id="TraesJAG6B03G03449150.1">
    <property type="protein sequence ID" value="TraesJAG6B03G03449150.1"/>
    <property type="gene ID" value="TraesJAG6B03G03449150"/>
</dbReference>
<reference evidence="8" key="2">
    <citation type="submission" date="2018-10" db="UniProtKB">
        <authorList>
            <consortium name="EnsemblPlants"/>
        </authorList>
    </citation>
    <scope>IDENTIFICATION</scope>
</reference>
<proteinExistence type="predicted"/>
<evidence type="ECO:0000256" key="5">
    <source>
        <dbReference type="ARBA" id="ARBA00023242"/>
    </source>
</evidence>
<keyword evidence="2" id="KW-0805">Transcription regulation</keyword>
<evidence type="ECO:0000256" key="4">
    <source>
        <dbReference type="ARBA" id="ARBA00023163"/>
    </source>
</evidence>
<dbReference type="PROSITE" id="PS50811">
    <property type="entry name" value="WRKY"/>
    <property type="match status" value="1"/>
</dbReference>
<protein>
    <recommendedName>
        <fullName evidence="7">WRKY domain-containing protein</fullName>
    </recommendedName>
</protein>
<evidence type="ECO:0000256" key="6">
    <source>
        <dbReference type="SAM" id="MobiDB-lite"/>
    </source>
</evidence>
<dbReference type="Gene3D" id="2.20.25.80">
    <property type="entry name" value="WRKY domain"/>
    <property type="match status" value="1"/>
</dbReference>
<dbReference type="Gramene" id="TraesLAC6B03G03412910.1">
    <property type="protein sequence ID" value="TraesLAC6B03G03412910.1"/>
    <property type="gene ID" value="TraesLAC6B03G03412910"/>
</dbReference>
<dbReference type="Gramene" id="TraesCS6B02G108000.1">
    <property type="protein sequence ID" value="TraesCS6B02G108000.1"/>
    <property type="gene ID" value="TraesCS6B02G108000"/>
</dbReference>
<dbReference type="SMR" id="A0A3B6PH69"/>
<dbReference type="Gramene" id="TraesMAC6B03G03457080.1">
    <property type="protein sequence ID" value="TraesMAC6B03G03457080.1"/>
    <property type="gene ID" value="TraesMAC6B03G03457080"/>
</dbReference>
<evidence type="ECO:0000256" key="1">
    <source>
        <dbReference type="ARBA" id="ARBA00004123"/>
    </source>
</evidence>
<dbReference type="Gramene" id="TraesLDM6B03G03462890.1">
    <property type="protein sequence ID" value="TraesLDM6B03G03462890.1"/>
    <property type="gene ID" value="TraesLDM6B03G03462890"/>
</dbReference>
<dbReference type="InterPro" id="IPR003657">
    <property type="entry name" value="WRKY_dom"/>
</dbReference>
<accession>A0A3B6PH69</accession>
<dbReference type="GeneID" id="123133626"/>
<sequence>MHVLAPHSGGPPFAQLLGHLDRRVSKDIAAIHGGDLPGGMDDVLSQIGDAFRLAGELMGDLPAAQNDPAYLAARCYGIVRAYNTAIRMLQHYGVGAVNVAAAGALDGGGPLDLLRPRSTEEAAGASRLLGEAPTHLQEPFNMLAGARAPPHAHSVRAAADVAGTSSGPVRRLASSRSPPPAQPRQGRRRRDSGQRETMLVPAHRMGNTELPPDDGYTWRKYGQKDILGSRFPRSYYRCTHKNYYGCDAKKKVQRLDDDPFMYEVTYCGSHSCLTSTTPLLNFPTATATNSPTAATGSGLAPADHFMAPTEQAAVSTSMHLGVGWMPASFQGVAPAGSCAGVGSSAGMQTSVSTPARDTDYPALDLADVMFNSGGSAGVGMDGIFSSHHRSDS</sequence>
<dbReference type="Proteomes" id="UP000019116">
    <property type="component" value="Chromosome 6B"/>
</dbReference>
<dbReference type="SUPFAM" id="SSF118290">
    <property type="entry name" value="WRKY DNA-binding domain"/>
    <property type="match status" value="1"/>
</dbReference>
<dbReference type="Gramene" id="TraesCS6B03G0261900.1">
    <property type="protein sequence ID" value="TraesCS6B03G0261900.1.CDS"/>
    <property type="gene ID" value="TraesCS6B03G0261900"/>
</dbReference>
<evidence type="ECO:0000256" key="3">
    <source>
        <dbReference type="ARBA" id="ARBA00023125"/>
    </source>
</evidence>
<evidence type="ECO:0000313" key="8">
    <source>
        <dbReference type="EnsemblPlants" id="TraesCS6B02G108000.1"/>
    </source>
</evidence>
<dbReference type="Gramene" id="TraesCAD_scaffold_065437_01G000100.1">
    <property type="protein sequence ID" value="TraesCAD_scaffold_065437_01G000100.1"/>
    <property type="gene ID" value="TraesCAD_scaffold_065437_01G000100"/>
</dbReference>
<dbReference type="GO" id="GO:0000976">
    <property type="term" value="F:transcription cis-regulatory region binding"/>
    <property type="evidence" value="ECO:0000318"/>
    <property type="project" value="GO_Central"/>
</dbReference>
<comment type="subcellular location">
    <subcellularLocation>
        <location evidence="1">Nucleus</location>
    </subcellularLocation>
</comment>
<dbReference type="Gramene" id="TraesPARA_EIv1.0_2021450.1">
    <property type="protein sequence ID" value="TraesPARA_EIv1.0_2021450.1.CDS"/>
    <property type="gene ID" value="TraesPARA_EIv1.0_2021450"/>
</dbReference>
<dbReference type="Gramene" id="TraesSYM6B03G03401180.1">
    <property type="protein sequence ID" value="TraesSYM6B03G03401180.1"/>
    <property type="gene ID" value="TraesSYM6B03G03401180"/>
</dbReference>
<dbReference type="OMA" id="HLQEPFN"/>
<evidence type="ECO:0000313" key="9">
    <source>
        <dbReference type="Proteomes" id="UP000019116"/>
    </source>
</evidence>
<name>A0A3B6PH69_WHEAT</name>
<dbReference type="Gramene" id="TraesJUL6B03G03485340.1">
    <property type="protein sequence ID" value="TraesJUL6B03G03485340.1"/>
    <property type="gene ID" value="TraesJUL6B03G03485340"/>
</dbReference>
<dbReference type="Gramene" id="TraesCLE_scaffold_121805_01G000100.1">
    <property type="protein sequence ID" value="TraesCLE_scaffold_121805_01G000100.1"/>
    <property type="gene ID" value="TraesCLE_scaffold_121805_01G000100"/>
</dbReference>
<keyword evidence="3" id="KW-0238">DNA-binding</keyword>
<feature type="region of interest" description="Disordered" evidence="6">
    <location>
        <begin position="148"/>
        <end position="199"/>
    </location>
</feature>
<dbReference type="GO" id="GO:0006355">
    <property type="term" value="P:regulation of DNA-templated transcription"/>
    <property type="evidence" value="ECO:0000318"/>
    <property type="project" value="GO_Central"/>
</dbReference>
<feature type="domain" description="WRKY" evidence="7">
    <location>
        <begin position="213"/>
        <end position="271"/>
    </location>
</feature>
<evidence type="ECO:0000259" key="7">
    <source>
        <dbReference type="PROSITE" id="PS50811"/>
    </source>
</evidence>
<dbReference type="SMART" id="SM00774">
    <property type="entry name" value="WRKY"/>
    <property type="match status" value="1"/>
</dbReference>
<dbReference type="Gramene" id="TraesARI6B03G03416860.1">
    <property type="protein sequence ID" value="TraesARI6B03G03416860.1"/>
    <property type="gene ID" value="TraesARI6B03G03416860"/>
</dbReference>
<dbReference type="GO" id="GO:0003700">
    <property type="term" value="F:DNA-binding transcription factor activity"/>
    <property type="evidence" value="ECO:0000318"/>
    <property type="project" value="GO_Central"/>
</dbReference>
<dbReference type="OrthoDB" id="684963at2759"/>
<dbReference type="InterPro" id="IPR044810">
    <property type="entry name" value="WRKY_plant"/>
</dbReference>
<evidence type="ECO:0000256" key="2">
    <source>
        <dbReference type="ARBA" id="ARBA00023015"/>
    </source>
</evidence>
<organism evidence="8">
    <name type="scientific">Triticum aestivum</name>
    <name type="common">Wheat</name>
    <dbReference type="NCBI Taxonomy" id="4565"/>
    <lineage>
        <taxon>Eukaryota</taxon>
        <taxon>Viridiplantae</taxon>
        <taxon>Streptophyta</taxon>
        <taxon>Embryophyta</taxon>
        <taxon>Tracheophyta</taxon>
        <taxon>Spermatophyta</taxon>
        <taxon>Magnoliopsida</taxon>
        <taxon>Liliopsida</taxon>
        <taxon>Poales</taxon>
        <taxon>Poaceae</taxon>
        <taxon>BOP clade</taxon>
        <taxon>Pooideae</taxon>
        <taxon>Triticodae</taxon>
        <taxon>Triticeae</taxon>
        <taxon>Triticinae</taxon>
        <taxon>Triticum</taxon>
    </lineage>
</organism>
<dbReference type="InterPro" id="IPR036576">
    <property type="entry name" value="WRKY_dom_sf"/>
</dbReference>
<dbReference type="PANTHER" id="PTHR32096:SF146">
    <property type="entry name" value="WRKY TRANSCRIPTION FACTOR 19-RELATED"/>
    <property type="match status" value="1"/>
</dbReference>
<reference evidence="8" key="1">
    <citation type="submission" date="2018-08" db="EMBL/GenBank/DDBJ databases">
        <authorList>
            <person name="Rossello M."/>
        </authorList>
    </citation>
    <scope>NUCLEOTIDE SEQUENCE [LARGE SCALE GENOMIC DNA]</scope>
    <source>
        <strain evidence="8">cv. Chinese Spring</strain>
    </source>
</reference>
<dbReference type="Gramene" id="TraesWEE_scaffold_143012_01G000100.1">
    <property type="protein sequence ID" value="TraesWEE_scaffold_143012_01G000100.1"/>
    <property type="gene ID" value="TraesWEE_scaffold_143012_01G000100"/>
</dbReference>
<dbReference type="PANTHER" id="PTHR32096">
    <property type="entry name" value="WRKY TRANSCRIPTION FACTOR 30-RELATED-RELATED"/>
    <property type="match status" value="1"/>
</dbReference>
<dbReference type="RefSeq" id="XP_044409012.1">
    <property type="nucleotide sequence ID" value="XM_044553077.1"/>
</dbReference>